<dbReference type="EMBL" id="CP069109">
    <property type="protein sequence ID" value="QSS58463.1"/>
    <property type="molecule type" value="Genomic_DNA"/>
</dbReference>
<organism evidence="1 2">
    <name type="scientific">Ajellomyces capsulatus</name>
    <name type="common">Darling's disease fungus</name>
    <name type="synonym">Histoplasma capsulatum</name>
    <dbReference type="NCBI Taxonomy" id="5037"/>
    <lineage>
        <taxon>Eukaryota</taxon>
        <taxon>Fungi</taxon>
        <taxon>Dikarya</taxon>
        <taxon>Ascomycota</taxon>
        <taxon>Pezizomycotina</taxon>
        <taxon>Eurotiomycetes</taxon>
        <taxon>Eurotiomycetidae</taxon>
        <taxon>Onygenales</taxon>
        <taxon>Ajellomycetaceae</taxon>
        <taxon>Histoplasma</taxon>
    </lineage>
</organism>
<accession>A0A8A1M0Z8</accession>
<reference evidence="1" key="1">
    <citation type="submission" date="2021-01" db="EMBL/GenBank/DDBJ databases">
        <title>Chromosome-level genome assembly of a human fungal pathogen reveals clustering of transcriptionally co-regulated genes.</title>
        <authorList>
            <person name="Voorhies M."/>
            <person name="Cohen S."/>
            <person name="Shea T.P."/>
            <person name="Petrus S."/>
            <person name="Munoz J.F."/>
            <person name="Poplawski S."/>
            <person name="Goldman W.E."/>
            <person name="Michael T."/>
            <person name="Cuomo C.A."/>
            <person name="Sil A."/>
            <person name="Beyhan S."/>
        </authorList>
    </citation>
    <scope>NUCLEOTIDE SEQUENCE</scope>
    <source>
        <strain evidence="1">WU24</strain>
    </source>
</reference>
<protein>
    <submittedName>
        <fullName evidence="1">Uncharacterized protein</fullName>
    </submittedName>
</protein>
<evidence type="ECO:0000313" key="1">
    <source>
        <dbReference type="EMBL" id="QSS58463.1"/>
    </source>
</evidence>
<sequence length="127" mass="14244">MYPNARVVCGYNLYEFRQSWILRAIFFPQPTFLGGENESKDLSSHNGYNFSAKTPPESFHSIDSPFPPGEAVRAVPVCLAYAGEMGLGASYKYKVRVLVLNSLPYLLRLLSPTRVVDQWHSSTPKSV</sequence>
<dbReference type="VEuPathDB" id="FungiDB:I7I51_07889"/>
<name>A0A8A1M0Z8_AJECA</name>
<dbReference type="Proteomes" id="UP000663671">
    <property type="component" value="Chromosome 2"/>
</dbReference>
<evidence type="ECO:0000313" key="2">
    <source>
        <dbReference type="Proteomes" id="UP000663671"/>
    </source>
</evidence>
<proteinExistence type="predicted"/>
<dbReference type="AlphaFoldDB" id="A0A8A1M0Z8"/>
<gene>
    <name evidence="1" type="ORF">I7I51_07889</name>
</gene>